<accession>A0ABS0KU60</accession>
<gene>
    <name evidence="1" type="ORF">I5I61_29245</name>
</gene>
<dbReference type="RefSeq" id="WP_074974196.1">
    <property type="nucleotide sequence ID" value="NZ_JADTFC010000124.1"/>
</dbReference>
<sequence length="131" mass="15017">MSDRNNARTIEGIREKIREIADSKTLLDAQEKHAYRLGWIGALYWCDVLDAEVFQTLRRETTSALIAWERVARDKLNTRTPTDDEQAGIDWWNDLDEAGRRHWMLQAGDTGVVADAWAAYKASTLELDHGQ</sequence>
<evidence type="ECO:0000313" key="1">
    <source>
        <dbReference type="EMBL" id="MBG6291561.1"/>
    </source>
</evidence>
<reference evidence="1 2" key="1">
    <citation type="submission" date="2020-11" db="EMBL/GenBank/DDBJ databases">
        <title>Enhanced detection system for hospital associated transmission using whole genome sequencing surveillance.</title>
        <authorList>
            <person name="Harrison L.H."/>
            <person name="Van Tyne D."/>
            <person name="Marsh J.W."/>
            <person name="Griffith M.P."/>
            <person name="Snyder D.J."/>
            <person name="Cooper V.S."/>
            <person name="Mustapha M."/>
        </authorList>
    </citation>
    <scope>NUCLEOTIDE SEQUENCE [LARGE SCALE GENOMIC DNA]</scope>
    <source>
        <strain evidence="1 2">PSA00705</strain>
    </source>
</reference>
<protein>
    <submittedName>
        <fullName evidence="1">Uncharacterized protein</fullName>
    </submittedName>
</protein>
<proteinExistence type="predicted"/>
<keyword evidence="2" id="KW-1185">Reference proteome</keyword>
<evidence type="ECO:0000313" key="2">
    <source>
        <dbReference type="Proteomes" id="UP000608450"/>
    </source>
</evidence>
<name>A0ABS0KU60_PSENT</name>
<organism evidence="1 2">
    <name type="scientific">Pseudomonas nitroreducens</name>
    <dbReference type="NCBI Taxonomy" id="46680"/>
    <lineage>
        <taxon>Bacteria</taxon>
        <taxon>Pseudomonadati</taxon>
        <taxon>Pseudomonadota</taxon>
        <taxon>Gammaproteobacteria</taxon>
        <taxon>Pseudomonadales</taxon>
        <taxon>Pseudomonadaceae</taxon>
        <taxon>Pseudomonas</taxon>
    </lineage>
</organism>
<dbReference type="EMBL" id="JADTFC010000124">
    <property type="protein sequence ID" value="MBG6291561.1"/>
    <property type="molecule type" value="Genomic_DNA"/>
</dbReference>
<comment type="caution">
    <text evidence="1">The sequence shown here is derived from an EMBL/GenBank/DDBJ whole genome shotgun (WGS) entry which is preliminary data.</text>
</comment>
<dbReference type="Proteomes" id="UP000608450">
    <property type="component" value="Unassembled WGS sequence"/>
</dbReference>